<reference evidence="2 3" key="1">
    <citation type="journal article" date="2014" name="BMC Genomics">
        <title>Genome sequencing of four Aureobasidium pullulans varieties: biotechnological potential, stress tolerance, and description of new species.</title>
        <authorList>
            <person name="Gostin Ar C."/>
            <person name="Ohm R.A."/>
            <person name="Kogej T."/>
            <person name="Sonjak S."/>
            <person name="Turk M."/>
            <person name="Zajc J."/>
            <person name="Zalar P."/>
            <person name="Grube M."/>
            <person name="Sun H."/>
            <person name="Han J."/>
            <person name="Sharma A."/>
            <person name="Chiniquy J."/>
            <person name="Ngan C.Y."/>
            <person name="Lipzen A."/>
            <person name="Barry K."/>
            <person name="Grigoriev I.V."/>
            <person name="Gunde-Cimerman N."/>
        </authorList>
    </citation>
    <scope>NUCLEOTIDE SEQUENCE [LARGE SCALE GENOMIC DNA]</scope>
    <source>
        <strain evidence="2 3">CBS 147.97</strain>
    </source>
</reference>
<feature type="compositionally biased region" description="Basic residues" evidence="1">
    <location>
        <begin position="240"/>
        <end position="250"/>
    </location>
</feature>
<keyword evidence="3" id="KW-1185">Reference proteome</keyword>
<gene>
    <name evidence="2" type="ORF">M436DRAFT_62737</name>
</gene>
<name>A0A074WMG2_9PEZI</name>
<evidence type="ECO:0000313" key="2">
    <source>
        <dbReference type="EMBL" id="KEQ74343.1"/>
    </source>
</evidence>
<dbReference type="RefSeq" id="XP_013428637.1">
    <property type="nucleotide sequence ID" value="XM_013573183.1"/>
</dbReference>
<dbReference type="HOGENOM" id="CLU_033246_0_0_1"/>
<feature type="region of interest" description="Disordered" evidence="1">
    <location>
        <begin position="239"/>
        <end position="295"/>
    </location>
</feature>
<feature type="compositionally biased region" description="Basic and acidic residues" evidence="1">
    <location>
        <begin position="281"/>
        <end position="295"/>
    </location>
</feature>
<feature type="compositionally biased region" description="Low complexity" evidence="1">
    <location>
        <begin position="394"/>
        <end position="413"/>
    </location>
</feature>
<dbReference type="EMBL" id="KL584707">
    <property type="protein sequence ID" value="KEQ74343.1"/>
    <property type="molecule type" value="Genomic_DNA"/>
</dbReference>
<feature type="region of interest" description="Disordered" evidence="1">
    <location>
        <begin position="530"/>
        <end position="585"/>
    </location>
</feature>
<feature type="region of interest" description="Disordered" evidence="1">
    <location>
        <begin position="367"/>
        <end position="466"/>
    </location>
</feature>
<evidence type="ECO:0000256" key="1">
    <source>
        <dbReference type="SAM" id="MobiDB-lite"/>
    </source>
</evidence>
<dbReference type="AlphaFoldDB" id="A0A074WMG2"/>
<feature type="compositionally biased region" description="Low complexity" evidence="1">
    <location>
        <begin position="538"/>
        <end position="562"/>
    </location>
</feature>
<proteinExistence type="predicted"/>
<sequence>MVSTGLKKVMQTADQLWQTFVDANADLGPGSSNARGTIPLHPIGHWQDDEAVEYYAKKAFDLESLQIMRTKNWLDQGLRKDGVDDYWVLERVIAAAMEYAVSDFEHLMRVFFIEWEKELKPDGRTNKNKDQWTRWCEVHLVRHHRNTKAIRCLEVLEALGLLFPGWWKQVFALKHNRPVVDETYASPWDIRPSADIAKMDELNQKYARVPHSTQAQAQAATRAAASIVETPAKLALTYGKKGKGRKRTKITTKAGPQTATKTSRFHEHLEELDNEYTDSAPAKDTDNESEESFRPEDYYPDYVHEYDAVMGTPKTTNPELAHTVGFAPAADAWRDLNRNGFEGATRFNPEINATRIVDSVAKDAVSLRPVPRADQRPFPSVPRTHTGTTPGVNAGYAPHGTAGPAPAAARTSPGPGPHVNQGSVPSAPHGNTGPIPPVKKSNLYIPMPQPLPRPEPDRPQPSLSAFGSINWADLDERDFARAVNQVEADFPRGGGHVNNSAGPQRMTPHHNAIYNAVAGYKGVSAADLARRNAERQAESAGGSQAPQAASEAAVEPQAPAEPKLTFKDIGWEVTNPDPAMYPPEE</sequence>
<accession>A0A074WMG2</accession>
<evidence type="ECO:0000313" key="3">
    <source>
        <dbReference type="Proteomes" id="UP000027730"/>
    </source>
</evidence>
<protein>
    <submittedName>
        <fullName evidence="2">Uncharacterized protein</fullName>
    </submittedName>
</protein>
<dbReference type="OrthoDB" id="3873704at2759"/>
<dbReference type="Proteomes" id="UP000027730">
    <property type="component" value="Unassembled WGS sequence"/>
</dbReference>
<dbReference type="GeneID" id="25413420"/>
<organism evidence="2 3">
    <name type="scientific">Aureobasidium namibiae CBS 147.97</name>
    <dbReference type="NCBI Taxonomy" id="1043004"/>
    <lineage>
        <taxon>Eukaryota</taxon>
        <taxon>Fungi</taxon>
        <taxon>Dikarya</taxon>
        <taxon>Ascomycota</taxon>
        <taxon>Pezizomycotina</taxon>
        <taxon>Dothideomycetes</taxon>
        <taxon>Dothideomycetidae</taxon>
        <taxon>Dothideales</taxon>
        <taxon>Saccotheciaceae</taxon>
        <taxon>Aureobasidium</taxon>
    </lineage>
</organism>